<comment type="caution">
    <text evidence="1">The sequence shown here is derived from an EMBL/GenBank/DDBJ whole genome shotgun (WGS) entry which is preliminary data.</text>
</comment>
<reference evidence="1 2" key="1">
    <citation type="journal article" date="2022" name="DNA Res.">
        <title>Chromosomal-level genome assembly of the orchid tree Bauhinia variegata (Leguminosae; Cercidoideae) supports the allotetraploid origin hypothesis of Bauhinia.</title>
        <authorList>
            <person name="Zhong Y."/>
            <person name="Chen Y."/>
            <person name="Zheng D."/>
            <person name="Pang J."/>
            <person name="Liu Y."/>
            <person name="Luo S."/>
            <person name="Meng S."/>
            <person name="Qian L."/>
            <person name="Wei D."/>
            <person name="Dai S."/>
            <person name="Zhou R."/>
        </authorList>
    </citation>
    <scope>NUCLEOTIDE SEQUENCE [LARGE SCALE GENOMIC DNA]</scope>
    <source>
        <strain evidence="1">BV-YZ2020</strain>
    </source>
</reference>
<evidence type="ECO:0000313" key="1">
    <source>
        <dbReference type="EMBL" id="KAI4315025.1"/>
    </source>
</evidence>
<proteinExistence type="predicted"/>
<accession>A0ACB9LU99</accession>
<sequence length="264" mass="29808">MPFALHFIVVHDITELSYIGLNNPILPILCHALPFLCISFLIYTIYWEHGLGTESIVLRLSLLLWLFLDLCVSLFLEFRQILYTPRPWNLFLISSFPAELPPPPPFSLASGGSSLHFVNLSLLLKESAGSRWSYLSVMDRQRLSLLVLSPACFRIKTLYILPLQPSCDNCITFLTGGWKETPQTASFKSYNMSFFYAHIFGVDSCLYLLSYTATAFYGCKGGYRWNVENAALMSFSVLGLSTTATGCMHALKQCGKQPYLSRHK</sequence>
<dbReference type="Proteomes" id="UP000828941">
    <property type="component" value="Chromosome 11"/>
</dbReference>
<protein>
    <submittedName>
        <fullName evidence="1">Uncharacterized protein</fullName>
    </submittedName>
</protein>
<dbReference type="EMBL" id="CM039436">
    <property type="protein sequence ID" value="KAI4315025.1"/>
    <property type="molecule type" value="Genomic_DNA"/>
</dbReference>
<keyword evidence="2" id="KW-1185">Reference proteome</keyword>
<evidence type="ECO:0000313" key="2">
    <source>
        <dbReference type="Proteomes" id="UP000828941"/>
    </source>
</evidence>
<name>A0ACB9LU99_BAUVA</name>
<gene>
    <name evidence="1" type="ORF">L6164_027875</name>
</gene>
<organism evidence="1 2">
    <name type="scientific">Bauhinia variegata</name>
    <name type="common">Purple orchid tree</name>
    <name type="synonym">Phanera variegata</name>
    <dbReference type="NCBI Taxonomy" id="167791"/>
    <lineage>
        <taxon>Eukaryota</taxon>
        <taxon>Viridiplantae</taxon>
        <taxon>Streptophyta</taxon>
        <taxon>Embryophyta</taxon>
        <taxon>Tracheophyta</taxon>
        <taxon>Spermatophyta</taxon>
        <taxon>Magnoliopsida</taxon>
        <taxon>eudicotyledons</taxon>
        <taxon>Gunneridae</taxon>
        <taxon>Pentapetalae</taxon>
        <taxon>rosids</taxon>
        <taxon>fabids</taxon>
        <taxon>Fabales</taxon>
        <taxon>Fabaceae</taxon>
        <taxon>Cercidoideae</taxon>
        <taxon>Cercideae</taxon>
        <taxon>Bauhiniinae</taxon>
        <taxon>Bauhinia</taxon>
    </lineage>
</organism>